<gene>
    <name evidence="1" type="ORF">QAD02_008867</name>
</gene>
<keyword evidence="2" id="KW-1185">Reference proteome</keyword>
<accession>A0ACC2N7P1</accession>
<sequence>RTLSTSILNKKDIKDKEILGKEGRIKSEPGIVGAGSIVGSGANQSLVTATESCRLCGKSVANIKKHMKSHFPDNGGTSPASSSSASLLGSPYMRLEPKHFLAKTETSFLT</sequence>
<dbReference type="Proteomes" id="UP001239111">
    <property type="component" value="Chromosome 4"/>
</dbReference>
<protein>
    <submittedName>
        <fullName evidence="1">Uncharacterized protein</fullName>
    </submittedName>
</protein>
<evidence type="ECO:0000313" key="1">
    <source>
        <dbReference type="EMBL" id="KAJ8667205.1"/>
    </source>
</evidence>
<evidence type="ECO:0000313" key="2">
    <source>
        <dbReference type="Proteomes" id="UP001239111"/>
    </source>
</evidence>
<reference evidence="1" key="1">
    <citation type="submission" date="2023-04" db="EMBL/GenBank/DDBJ databases">
        <title>A chromosome-level genome assembly of the parasitoid wasp Eretmocerus hayati.</title>
        <authorList>
            <person name="Zhong Y."/>
            <person name="Liu S."/>
            <person name="Liu Y."/>
        </authorList>
    </citation>
    <scope>NUCLEOTIDE SEQUENCE</scope>
    <source>
        <strain evidence="1">ZJU_SS_LIU_2023</strain>
    </source>
</reference>
<organism evidence="1 2">
    <name type="scientific">Eretmocerus hayati</name>
    <dbReference type="NCBI Taxonomy" id="131215"/>
    <lineage>
        <taxon>Eukaryota</taxon>
        <taxon>Metazoa</taxon>
        <taxon>Ecdysozoa</taxon>
        <taxon>Arthropoda</taxon>
        <taxon>Hexapoda</taxon>
        <taxon>Insecta</taxon>
        <taxon>Pterygota</taxon>
        <taxon>Neoptera</taxon>
        <taxon>Endopterygota</taxon>
        <taxon>Hymenoptera</taxon>
        <taxon>Apocrita</taxon>
        <taxon>Proctotrupomorpha</taxon>
        <taxon>Chalcidoidea</taxon>
        <taxon>Aphelinidae</taxon>
        <taxon>Aphelininae</taxon>
        <taxon>Eretmocerus</taxon>
    </lineage>
</organism>
<proteinExistence type="predicted"/>
<name>A0ACC2N7P1_9HYME</name>
<dbReference type="EMBL" id="CM056744">
    <property type="protein sequence ID" value="KAJ8667205.1"/>
    <property type="molecule type" value="Genomic_DNA"/>
</dbReference>
<feature type="non-terminal residue" evidence="1">
    <location>
        <position position="1"/>
    </location>
</feature>
<comment type="caution">
    <text evidence="1">The sequence shown here is derived from an EMBL/GenBank/DDBJ whole genome shotgun (WGS) entry which is preliminary data.</text>
</comment>